<dbReference type="EMBL" id="JACVVX010000009">
    <property type="protein sequence ID" value="MBD0417062.1"/>
    <property type="molecule type" value="Genomic_DNA"/>
</dbReference>
<dbReference type="Pfam" id="PF14542">
    <property type="entry name" value="Acetyltransf_CG"/>
    <property type="match status" value="1"/>
</dbReference>
<protein>
    <submittedName>
        <fullName evidence="2">N-acetyltransferase</fullName>
    </submittedName>
</protein>
<dbReference type="PANTHER" id="PTHR31435:SF10">
    <property type="entry name" value="BSR4717 PROTEIN"/>
    <property type="match status" value="1"/>
</dbReference>
<feature type="domain" description="N-acetyltransferase" evidence="1">
    <location>
        <begin position="59"/>
        <end position="145"/>
    </location>
</feature>
<comment type="caution">
    <text evidence="2">The sequence shown here is derived from an EMBL/GenBank/DDBJ whole genome shotgun (WGS) entry which is preliminary data.</text>
</comment>
<evidence type="ECO:0000259" key="1">
    <source>
        <dbReference type="PROSITE" id="PS51729"/>
    </source>
</evidence>
<dbReference type="InterPro" id="IPR031165">
    <property type="entry name" value="GNAT_YJDJ"/>
</dbReference>
<sequence>MNSAIETLGKAPKQHSRHLPTVHLNPLNFAALPASENTKSRPPEWVVARLVGNEKVEQEGGPSKGRYRLVVDGIEVEMTYSRVGDDLIIIDHTEVPAALRGRKVGERLVRQGIEDARRDGIEIIPLCLFAKAQIGRHPEWHHVLRRS</sequence>
<dbReference type="Proteomes" id="UP000643405">
    <property type="component" value="Unassembled WGS sequence"/>
</dbReference>
<accession>A0A8J6PZA7</accession>
<dbReference type="InterPro" id="IPR016181">
    <property type="entry name" value="Acyl_CoA_acyltransferase"/>
</dbReference>
<dbReference type="InterPro" id="IPR045057">
    <property type="entry name" value="Gcn5-rel_NAT"/>
</dbReference>
<dbReference type="AlphaFoldDB" id="A0A8J6PZA7"/>
<name>A0A8J6PZA7_9HYPH</name>
<evidence type="ECO:0000313" key="2">
    <source>
        <dbReference type="EMBL" id="MBD0417062.1"/>
    </source>
</evidence>
<dbReference type="PROSITE" id="PS51729">
    <property type="entry name" value="GNAT_YJDJ"/>
    <property type="match status" value="1"/>
</dbReference>
<gene>
    <name evidence="2" type="ORF">ICI42_20640</name>
</gene>
<dbReference type="SUPFAM" id="SSF55729">
    <property type="entry name" value="Acyl-CoA N-acyltransferases (Nat)"/>
    <property type="match status" value="1"/>
</dbReference>
<organism evidence="2 3">
    <name type="scientific">Oryzicola mucosus</name>
    <dbReference type="NCBI Taxonomy" id="2767425"/>
    <lineage>
        <taxon>Bacteria</taxon>
        <taxon>Pseudomonadati</taxon>
        <taxon>Pseudomonadota</taxon>
        <taxon>Alphaproteobacteria</taxon>
        <taxon>Hyphomicrobiales</taxon>
        <taxon>Phyllobacteriaceae</taxon>
        <taxon>Oryzicola</taxon>
    </lineage>
</organism>
<proteinExistence type="predicted"/>
<evidence type="ECO:0000313" key="3">
    <source>
        <dbReference type="Proteomes" id="UP000643405"/>
    </source>
</evidence>
<keyword evidence="3" id="KW-1185">Reference proteome</keyword>
<dbReference type="PANTHER" id="PTHR31435">
    <property type="entry name" value="PROTEIN NATD1"/>
    <property type="match status" value="1"/>
</dbReference>
<reference evidence="2" key="1">
    <citation type="submission" date="2020-09" db="EMBL/GenBank/DDBJ databases">
        <title>Genome seq and assembly of Tianweitania sp.</title>
        <authorList>
            <person name="Chhetri G."/>
        </authorList>
    </citation>
    <scope>NUCLEOTIDE SEQUENCE</scope>
    <source>
        <strain evidence="2">Rool2</strain>
    </source>
</reference>
<dbReference type="Gene3D" id="3.40.630.30">
    <property type="match status" value="1"/>
</dbReference>